<protein>
    <recommendedName>
        <fullName evidence="4">RRM domain-containing protein</fullName>
    </recommendedName>
</protein>
<feature type="compositionally biased region" description="Basic residues" evidence="1">
    <location>
        <begin position="74"/>
        <end position="83"/>
    </location>
</feature>
<dbReference type="STRING" id="62062.ENSHHUP00000047835"/>
<name>A0A4W5NEK5_9TELE</name>
<proteinExistence type="predicted"/>
<reference evidence="2" key="2">
    <citation type="submission" date="2025-08" db="UniProtKB">
        <authorList>
            <consortium name="Ensembl"/>
        </authorList>
    </citation>
    <scope>IDENTIFICATION</scope>
</reference>
<dbReference type="SUPFAM" id="SSF54928">
    <property type="entry name" value="RNA-binding domain, RBD"/>
    <property type="match status" value="1"/>
</dbReference>
<evidence type="ECO:0000313" key="2">
    <source>
        <dbReference type="Ensembl" id="ENSHHUP00000047835.1"/>
    </source>
</evidence>
<evidence type="ECO:0008006" key="4">
    <source>
        <dbReference type="Google" id="ProtNLM"/>
    </source>
</evidence>
<dbReference type="Proteomes" id="UP000314982">
    <property type="component" value="Unassembled WGS sequence"/>
</dbReference>
<reference evidence="2" key="3">
    <citation type="submission" date="2025-09" db="UniProtKB">
        <authorList>
            <consortium name="Ensembl"/>
        </authorList>
    </citation>
    <scope>IDENTIFICATION</scope>
</reference>
<dbReference type="InterPro" id="IPR012677">
    <property type="entry name" value="Nucleotide-bd_a/b_plait_sf"/>
</dbReference>
<feature type="region of interest" description="Disordered" evidence="1">
    <location>
        <begin position="63"/>
        <end position="83"/>
    </location>
</feature>
<dbReference type="GO" id="GO:0003676">
    <property type="term" value="F:nucleic acid binding"/>
    <property type="evidence" value="ECO:0007669"/>
    <property type="project" value="InterPro"/>
</dbReference>
<accession>A0A4W5NEK5</accession>
<organism evidence="2 3">
    <name type="scientific">Hucho hucho</name>
    <name type="common">huchen</name>
    <dbReference type="NCBI Taxonomy" id="62062"/>
    <lineage>
        <taxon>Eukaryota</taxon>
        <taxon>Metazoa</taxon>
        <taxon>Chordata</taxon>
        <taxon>Craniata</taxon>
        <taxon>Vertebrata</taxon>
        <taxon>Euteleostomi</taxon>
        <taxon>Actinopterygii</taxon>
        <taxon>Neopterygii</taxon>
        <taxon>Teleostei</taxon>
        <taxon>Protacanthopterygii</taxon>
        <taxon>Salmoniformes</taxon>
        <taxon>Salmonidae</taxon>
        <taxon>Salmoninae</taxon>
        <taxon>Hucho</taxon>
    </lineage>
</organism>
<reference evidence="3" key="1">
    <citation type="submission" date="2018-06" db="EMBL/GenBank/DDBJ databases">
        <title>Genome assembly of Danube salmon.</title>
        <authorList>
            <person name="Macqueen D.J."/>
            <person name="Gundappa M.K."/>
        </authorList>
    </citation>
    <scope>NUCLEOTIDE SEQUENCE [LARGE SCALE GENOMIC DNA]</scope>
</reference>
<dbReference type="InterPro" id="IPR035979">
    <property type="entry name" value="RBD_domain_sf"/>
</dbReference>
<dbReference type="Ensembl" id="ENSHHUT00000049579.1">
    <property type="protein sequence ID" value="ENSHHUP00000047835.1"/>
    <property type="gene ID" value="ENSHHUG00000029057.1"/>
</dbReference>
<evidence type="ECO:0000313" key="3">
    <source>
        <dbReference type="Proteomes" id="UP000314982"/>
    </source>
</evidence>
<keyword evidence="3" id="KW-1185">Reference proteome</keyword>
<evidence type="ECO:0000256" key="1">
    <source>
        <dbReference type="SAM" id="MobiDB-lite"/>
    </source>
</evidence>
<dbReference type="Gene3D" id="3.30.70.330">
    <property type="match status" value="1"/>
</dbReference>
<sequence>MTTLKPAAIRIIKNATGNKTEYMYVDLRSEEEVEKALKNNKDYMGLLYIEVFRTSVRVGCRGWRKGATGDSPGSRRKMKRRKM</sequence>
<dbReference type="AlphaFoldDB" id="A0A4W5NEK5"/>